<dbReference type="Proteomes" id="UP000078227">
    <property type="component" value="Chromosome"/>
</dbReference>
<evidence type="ECO:0000256" key="1">
    <source>
        <dbReference type="ARBA" id="ARBA00022801"/>
    </source>
</evidence>
<evidence type="ECO:0000313" key="4">
    <source>
        <dbReference type="EMBL" id="ANI81288.1"/>
    </source>
</evidence>
<dbReference type="Gene3D" id="2.60.40.10">
    <property type="entry name" value="Immunoglobulins"/>
    <property type="match status" value="1"/>
</dbReference>
<dbReference type="EMBL" id="CP014007">
    <property type="protein sequence ID" value="ANI81288.1"/>
    <property type="molecule type" value="Genomic_DNA"/>
</dbReference>
<evidence type="ECO:0000313" key="5">
    <source>
        <dbReference type="EMBL" id="SFC88024.1"/>
    </source>
</evidence>
<evidence type="ECO:0000256" key="2">
    <source>
        <dbReference type="SAM" id="SignalP"/>
    </source>
</evidence>
<reference evidence="4 6" key="2">
    <citation type="submission" date="2021-03" db="EMBL/GenBank/DDBJ databases">
        <authorList>
            <person name="Li Y."/>
            <person name="Li S."/>
            <person name="Chen M."/>
            <person name="Peng G."/>
            <person name="Tan Z."/>
            <person name="An Q."/>
        </authorList>
    </citation>
    <scope>NUCLEOTIDE SEQUENCE [LARGE SCALE GENOMIC DNA]</scope>
    <source>
        <strain evidence="4 6">Ola 51</strain>
    </source>
</reference>
<dbReference type="GO" id="GO:0030246">
    <property type="term" value="F:carbohydrate binding"/>
    <property type="evidence" value="ECO:0007669"/>
    <property type="project" value="InterPro"/>
</dbReference>
<dbReference type="Pfam" id="PF02839">
    <property type="entry name" value="CBM_5_12"/>
    <property type="match status" value="1"/>
</dbReference>
<dbReference type="InterPro" id="IPR003610">
    <property type="entry name" value="CBM5/12"/>
</dbReference>
<feature type="chain" id="PRO_5041649819" evidence="2">
    <location>
        <begin position="21"/>
        <end position="673"/>
    </location>
</feature>
<dbReference type="PROSITE" id="PS50853">
    <property type="entry name" value="FN3"/>
    <property type="match status" value="1"/>
</dbReference>
<dbReference type="RefSeq" id="WP_064563673.1">
    <property type="nucleotide sequence ID" value="NZ_CP014007.2"/>
</dbReference>
<reference evidence="5 7" key="1">
    <citation type="submission" date="2016-10" db="EMBL/GenBank/DDBJ databases">
        <authorList>
            <person name="Varghese N."/>
            <person name="Submissions S."/>
        </authorList>
    </citation>
    <scope>NUCLEOTIDE SEQUENCE [LARGE SCALE GENOMIC DNA]</scope>
    <source>
        <strain evidence="5 7">CGMCC 1.7012</strain>
    </source>
</reference>
<protein>
    <submittedName>
        <fullName evidence="5">Chitodextrinase</fullName>
    </submittedName>
    <submittedName>
        <fullName evidence="4">Fibronectin type III domain-containing protein</fullName>
    </submittedName>
</protein>
<dbReference type="EMBL" id="FOKO01000004">
    <property type="protein sequence ID" value="SFC88024.1"/>
    <property type="molecule type" value="Genomic_DNA"/>
</dbReference>
<dbReference type="SMART" id="SM00495">
    <property type="entry name" value="ChtBD3"/>
    <property type="match status" value="1"/>
</dbReference>
<keyword evidence="1" id="KW-0378">Hydrolase</keyword>
<dbReference type="SUPFAM" id="SSF49265">
    <property type="entry name" value="Fibronectin type III"/>
    <property type="match status" value="1"/>
</dbReference>
<dbReference type="CDD" id="cd00063">
    <property type="entry name" value="FN3"/>
    <property type="match status" value="1"/>
</dbReference>
<dbReference type="InterPro" id="IPR003961">
    <property type="entry name" value="FN3_dom"/>
</dbReference>
<evidence type="ECO:0000259" key="3">
    <source>
        <dbReference type="PROSITE" id="PS50853"/>
    </source>
</evidence>
<dbReference type="SUPFAM" id="SSF51055">
    <property type="entry name" value="Carbohydrate binding domain"/>
    <property type="match status" value="1"/>
</dbReference>
<accession>A0AA94H5R9</accession>
<proteinExistence type="predicted"/>
<keyword evidence="2" id="KW-0732">Signal</keyword>
<evidence type="ECO:0000313" key="6">
    <source>
        <dbReference type="Proteomes" id="UP000078227"/>
    </source>
</evidence>
<dbReference type="InterPro" id="IPR036116">
    <property type="entry name" value="FN3_sf"/>
</dbReference>
<evidence type="ECO:0000313" key="7">
    <source>
        <dbReference type="Proteomes" id="UP000182314"/>
    </source>
</evidence>
<feature type="domain" description="Fibronectin type-III" evidence="3">
    <location>
        <begin position="530"/>
        <end position="613"/>
    </location>
</feature>
<dbReference type="CDD" id="cd12214">
    <property type="entry name" value="ChiA1_BD"/>
    <property type="match status" value="1"/>
</dbReference>
<dbReference type="GO" id="GO:0004553">
    <property type="term" value="F:hydrolase activity, hydrolyzing O-glycosyl compounds"/>
    <property type="evidence" value="ECO:0007669"/>
    <property type="project" value="InterPro"/>
</dbReference>
<keyword evidence="6" id="KW-1185">Reference proteome</keyword>
<dbReference type="AlphaFoldDB" id="A0AA94H5R9"/>
<dbReference type="InterPro" id="IPR036573">
    <property type="entry name" value="CBM_sf_5/12"/>
</dbReference>
<dbReference type="Gene3D" id="2.10.10.20">
    <property type="entry name" value="Carbohydrate-binding module superfamily 5/12"/>
    <property type="match status" value="1"/>
</dbReference>
<sequence length="673" mass="74040">MKIKIIALAVALFSANNALATENISLDMYRQLLPKDSAGQIDYDLHLADKLSLPYHCNIKQDSEGRYEIDLDNCEHHDLDWKKDRSGLVKLDLLGDSSDATMVEHKLWAMAFAQAYVSTMIQMQFGLDKENGTFDLQRPFGVGESFGNYFARNMGPNYFVSKGLQESSLGRDLPAPSEEGDDGVLQIEYPGSAWSELQGTGGGGFPRIFGMMQPKKILDSFSGPARNIIGSAVTSGFYNGSVIGINTGSLPWDKNKTDTTVRIQDFIQGSKDKDTLAMVMSYMYNRGPYSVKELLLKSEQSFQHCMALTDHLESDPACFVQLNDFGTRYIRQIPYVTQMLNEASQKEETRYETQLTRLDVSNYFDLLARYGFYSNAEMAKAKPAAMARFDELAKNGEISWSHDFAKVLEALMVELPVTQFAEKSPIDESLVSTLTNSDDQRLFLSVADNVGTIVSHDWLEPNAKIALMPGSQVQQAAFENGAGMDCATLIQDQLSSLGGAAPVHLFIQQENGQCAISQEGDETPSEKPGIPQNLQASNITTTTVTLSWKKVAGDVARYQVYRNGELLESPQSESFTDSNLKPGTAYVYQVAAEFSNGLVSELSASLNVKTLADDADETPAPGDVKPWAEGTVYKAGDRVSYNGKTYSCLQAHSAIVGWDPASVPALWKLESAR</sequence>
<feature type="signal peptide" evidence="2">
    <location>
        <begin position="1"/>
        <end position="20"/>
    </location>
</feature>
<dbReference type="GO" id="GO:0005975">
    <property type="term" value="P:carbohydrate metabolic process"/>
    <property type="evidence" value="ECO:0007669"/>
    <property type="project" value="InterPro"/>
</dbReference>
<dbReference type="GO" id="GO:0005576">
    <property type="term" value="C:extracellular region"/>
    <property type="evidence" value="ECO:0007669"/>
    <property type="project" value="InterPro"/>
</dbReference>
<dbReference type="Proteomes" id="UP000182314">
    <property type="component" value="Unassembled WGS sequence"/>
</dbReference>
<dbReference type="SMART" id="SM00060">
    <property type="entry name" value="FN3"/>
    <property type="match status" value="1"/>
</dbReference>
<organism evidence="5 7">
    <name type="scientific">Kosakonia oryzae</name>
    <dbReference type="NCBI Taxonomy" id="497725"/>
    <lineage>
        <taxon>Bacteria</taxon>
        <taxon>Pseudomonadati</taxon>
        <taxon>Pseudomonadota</taxon>
        <taxon>Gammaproteobacteria</taxon>
        <taxon>Enterobacterales</taxon>
        <taxon>Enterobacteriaceae</taxon>
        <taxon>Kosakonia</taxon>
    </lineage>
</organism>
<dbReference type="KEGG" id="kor:AWR26_03645"/>
<dbReference type="InterPro" id="IPR013783">
    <property type="entry name" value="Ig-like_fold"/>
</dbReference>
<gene>
    <name evidence="4" type="ORF">AWR26_03645</name>
    <name evidence="5" type="ORF">SAMN05216286_3583</name>
</gene>
<name>A0AA94H5R9_9ENTR</name>
<dbReference type="Pfam" id="PF00041">
    <property type="entry name" value="fn3"/>
    <property type="match status" value="1"/>
</dbReference>